<evidence type="ECO:0000256" key="4">
    <source>
        <dbReference type="ARBA" id="ARBA00022989"/>
    </source>
</evidence>
<feature type="transmembrane region" description="Helical" evidence="7">
    <location>
        <begin position="298"/>
        <end position="319"/>
    </location>
</feature>
<evidence type="ECO:0000313" key="10">
    <source>
        <dbReference type="Proteomes" id="UP000278962"/>
    </source>
</evidence>
<feature type="transmembrane region" description="Helical" evidence="7">
    <location>
        <begin position="137"/>
        <end position="157"/>
    </location>
</feature>
<dbReference type="SUPFAM" id="SSF103473">
    <property type="entry name" value="MFS general substrate transporter"/>
    <property type="match status" value="1"/>
</dbReference>
<keyword evidence="4 7" id="KW-1133">Transmembrane helix</keyword>
<reference evidence="9 10" key="1">
    <citation type="submission" date="2018-10" db="EMBL/GenBank/DDBJ databases">
        <title>Genomic Encyclopedia of Archaeal and Bacterial Type Strains, Phase II (KMG-II): from individual species to whole genera.</title>
        <authorList>
            <person name="Goeker M."/>
        </authorList>
    </citation>
    <scope>NUCLEOTIDE SEQUENCE [LARGE SCALE GENOMIC DNA]</scope>
    <source>
        <strain evidence="9 10">DSM 14954</strain>
    </source>
</reference>
<proteinExistence type="inferred from homology"/>
<feature type="transmembrane region" description="Helical" evidence="7">
    <location>
        <begin position="80"/>
        <end position="99"/>
    </location>
</feature>
<dbReference type="EMBL" id="RBIL01000001">
    <property type="protein sequence ID" value="RKQ92948.1"/>
    <property type="molecule type" value="Genomic_DNA"/>
</dbReference>
<evidence type="ECO:0000256" key="7">
    <source>
        <dbReference type="SAM" id="Phobius"/>
    </source>
</evidence>
<feature type="transmembrane region" description="Helical" evidence="7">
    <location>
        <begin position="163"/>
        <end position="187"/>
    </location>
</feature>
<dbReference type="InterPro" id="IPR036259">
    <property type="entry name" value="MFS_trans_sf"/>
</dbReference>
<feature type="transmembrane region" description="Helical" evidence="7">
    <location>
        <begin position="331"/>
        <end position="353"/>
    </location>
</feature>
<accession>A0A660LD08</accession>
<dbReference type="GO" id="GO:0042128">
    <property type="term" value="P:nitrate assimilation"/>
    <property type="evidence" value="ECO:0007669"/>
    <property type="project" value="UniProtKB-KW"/>
</dbReference>
<comment type="subcellular location">
    <subcellularLocation>
        <location evidence="1">Cell membrane</location>
        <topology evidence="1">Multi-pass membrane protein</topology>
    </subcellularLocation>
</comment>
<evidence type="ECO:0000256" key="1">
    <source>
        <dbReference type="ARBA" id="ARBA00004651"/>
    </source>
</evidence>
<keyword evidence="10" id="KW-1185">Reference proteome</keyword>
<comment type="similarity">
    <text evidence="2">Belongs to the major facilitator superfamily. Nitrate/nitrite porter (TC 2.A.1.8) family.</text>
</comment>
<feature type="domain" description="Major facilitator superfamily (MFS) profile" evidence="8">
    <location>
        <begin position="13"/>
        <end position="389"/>
    </location>
</feature>
<evidence type="ECO:0000256" key="5">
    <source>
        <dbReference type="ARBA" id="ARBA00023063"/>
    </source>
</evidence>
<feature type="transmembrane region" description="Helical" evidence="7">
    <location>
        <begin position="365"/>
        <end position="388"/>
    </location>
</feature>
<keyword evidence="3 7" id="KW-0812">Transmembrane</keyword>
<sequence>MRMREFRRAGHTPSLVAALLHFDVSFAIWVILGALGAYIAEDLGLSAAEKGVLVAVPLLSAAVFRVTLGVLADRFGPRRIGTISMTIALLPLLWGWLGATSMNELLGVGVLLGVAGASFAISLPLASRWYPPQYQGLAMGIAGAGNSGTFACALLAPRLAEHVGWHAVMGLALIPAAAVLVAFRLLAKEPPAPAQRLTLPAFASQLGESDTWKLCALYAVTFGGFVGLSSFLPIFFHDEYGLSKVDAASLAAIGGAAGSFVRPFGGHLADRFGGTRVLTVVYGVAAPLLLALSTVPSLVWAGVGFPVVMAFLGLGNGATFQLVGLRFRARIGVVTGLVGAAGGLGGFMLPIALGSLHDSFGSYGAGLSLVSGVVFVAFVGVAVLRVAWRRGWGATAEAPV</sequence>
<dbReference type="OrthoDB" id="9771451at2"/>
<dbReference type="AlphaFoldDB" id="A0A660LD08"/>
<dbReference type="GO" id="GO:0015112">
    <property type="term" value="F:nitrate transmembrane transporter activity"/>
    <property type="evidence" value="ECO:0007669"/>
    <property type="project" value="InterPro"/>
</dbReference>
<organism evidence="9 10">
    <name type="scientific">Solirubrobacter pauli</name>
    <dbReference type="NCBI Taxonomy" id="166793"/>
    <lineage>
        <taxon>Bacteria</taxon>
        <taxon>Bacillati</taxon>
        <taxon>Actinomycetota</taxon>
        <taxon>Thermoleophilia</taxon>
        <taxon>Solirubrobacterales</taxon>
        <taxon>Solirubrobacteraceae</taxon>
        <taxon>Solirubrobacter</taxon>
    </lineage>
</organism>
<evidence type="ECO:0000259" key="8">
    <source>
        <dbReference type="PROSITE" id="PS50850"/>
    </source>
</evidence>
<dbReference type="Pfam" id="PF07690">
    <property type="entry name" value="MFS_1"/>
    <property type="match status" value="1"/>
</dbReference>
<evidence type="ECO:0000256" key="3">
    <source>
        <dbReference type="ARBA" id="ARBA00022692"/>
    </source>
</evidence>
<dbReference type="Proteomes" id="UP000278962">
    <property type="component" value="Unassembled WGS sequence"/>
</dbReference>
<evidence type="ECO:0000256" key="2">
    <source>
        <dbReference type="ARBA" id="ARBA00008432"/>
    </source>
</evidence>
<feature type="transmembrane region" description="Helical" evidence="7">
    <location>
        <begin position="12"/>
        <end position="39"/>
    </location>
</feature>
<evidence type="ECO:0000313" key="9">
    <source>
        <dbReference type="EMBL" id="RKQ92948.1"/>
    </source>
</evidence>
<keyword evidence="5" id="KW-0534">Nitrate assimilation</keyword>
<dbReference type="GO" id="GO:0005886">
    <property type="term" value="C:plasma membrane"/>
    <property type="evidence" value="ECO:0007669"/>
    <property type="project" value="UniProtKB-SubCell"/>
</dbReference>
<evidence type="ECO:0000256" key="6">
    <source>
        <dbReference type="ARBA" id="ARBA00023136"/>
    </source>
</evidence>
<dbReference type="PANTHER" id="PTHR23515">
    <property type="entry name" value="HIGH-AFFINITY NITRATE TRANSPORTER 2.3"/>
    <property type="match status" value="1"/>
</dbReference>
<feature type="transmembrane region" description="Helical" evidence="7">
    <location>
        <begin position="105"/>
        <end position="125"/>
    </location>
</feature>
<dbReference type="InterPro" id="IPR020846">
    <property type="entry name" value="MFS_dom"/>
</dbReference>
<name>A0A660LD08_9ACTN</name>
<dbReference type="PROSITE" id="PS50850">
    <property type="entry name" value="MFS"/>
    <property type="match status" value="1"/>
</dbReference>
<gene>
    <name evidence="9" type="ORF">C8N24_2804</name>
</gene>
<dbReference type="InterPro" id="IPR011701">
    <property type="entry name" value="MFS"/>
</dbReference>
<keyword evidence="6 7" id="KW-0472">Membrane</keyword>
<feature type="transmembrane region" description="Helical" evidence="7">
    <location>
        <begin position="242"/>
        <end position="261"/>
    </location>
</feature>
<dbReference type="RefSeq" id="WP_121250715.1">
    <property type="nucleotide sequence ID" value="NZ_RBIL01000001.1"/>
</dbReference>
<dbReference type="Gene3D" id="1.20.1250.20">
    <property type="entry name" value="MFS general substrate transporter like domains"/>
    <property type="match status" value="1"/>
</dbReference>
<feature type="transmembrane region" description="Helical" evidence="7">
    <location>
        <begin position="215"/>
        <end position="236"/>
    </location>
</feature>
<feature type="transmembrane region" description="Helical" evidence="7">
    <location>
        <begin position="51"/>
        <end position="68"/>
    </location>
</feature>
<protein>
    <submittedName>
        <fullName evidence="9">NNP family nitrate/nitrite transporter-like MFS transporter</fullName>
    </submittedName>
</protein>
<comment type="caution">
    <text evidence="9">The sequence shown here is derived from an EMBL/GenBank/DDBJ whole genome shotgun (WGS) entry which is preliminary data.</text>
</comment>
<dbReference type="InterPro" id="IPR044772">
    <property type="entry name" value="NO3_transporter"/>
</dbReference>
<feature type="transmembrane region" description="Helical" evidence="7">
    <location>
        <begin position="273"/>
        <end position="292"/>
    </location>
</feature>